<comment type="caution">
    <text evidence="1">The sequence shown here is derived from an EMBL/GenBank/DDBJ whole genome shotgun (WGS) entry which is preliminary data.</text>
</comment>
<dbReference type="AlphaFoldDB" id="A0A2U2MDL7"/>
<evidence type="ECO:0000313" key="1">
    <source>
        <dbReference type="EMBL" id="PWG54925.1"/>
    </source>
</evidence>
<dbReference type="Proteomes" id="UP000245607">
    <property type="component" value="Unassembled WGS sequence"/>
</dbReference>
<reference evidence="1 2" key="1">
    <citation type="submission" date="2018-05" db="EMBL/GenBank/DDBJ databases">
        <title>Lactobacillus salivarius genome sequencing and assembly.</title>
        <authorList>
            <person name="Audisio C."/>
            <person name="Albarracin L."/>
            <person name="Torres M.J."/>
            <person name="Hebert E.M."/>
            <person name="Saavedra L."/>
        </authorList>
    </citation>
    <scope>NUCLEOTIDE SEQUENCE [LARGE SCALE GENOMIC DNA]</scope>
    <source>
        <strain evidence="1 2">A3iob</strain>
    </source>
</reference>
<organism evidence="1 2">
    <name type="scientific">Ligilactobacillus salivarius</name>
    <dbReference type="NCBI Taxonomy" id="1624"/>
    <lineage>
        <taxon>Bacteria</taxon>
        <taxon>Bacillati</taxon>
        <taxon>Bacillota</taxon>
        <taxon>Bacilli</taxon>
        <taxon>Lactobacillales</taxon>
        <taxon>Lactobacillaceae</taxon>
        <taxon>Ligilactobacillus</taxon>
    </lineage>
</organism>
<name>A0A2U2MDL7_9LACO</name>
<sequence>MFKCSECGECCRNLDKSDLYKDLDRGDGTCKYLVGNKCSIYDKRPLLCRVDESYEVYFKELYSKEEYYELNYRVCRKLQNKARGGI</sequence>
<gene>
    <name evidence="1" type="ORF">DB362_00225</name>
</gene>
<accession>A0A2U2MDL7</accession>
<proteinExistence type="predicted"/>
<dbReference type="EMBL" id="QFAS01000001">
    <property type="protein sequence ID" value="PWG54925.1"/>
    <property type="molecule type" value="Genomic_DNA"/>
</dbReference>
<evidence type="ECO:0000313" key="2">
    <source>
        <dbReference type="Proteomes" id="UP000245607"/>
    </source>
</evidence>
<protein>
    <submittedName>
        <fullName evidence="1">Zinc/iron-chelating domain-containing protein</fullName>
    </submittedName>
</protein>